<keyword evidence="1" id="KW-1133">Transmembrane helix</keyword>
<accession>A0ABS8XEY7</accession>
<sequence>MRPALVQPRPAVAQASLGMMGHLLRSWRSLHWIEAFAFVTAALLFGAIDLASLLELRVGDQLPQVLARHLIVPVLSCSVLLLCWLPAARSSPIHPARRWRLVAATLLGSALTIAVIYPLAAALPWPSVCDIYAMTHGKPRCNDFRLAEVIGDTLWVFMPALMIVGVLEFRTVRRRQDQAAQDLLREHSQLRRHALAARLAALQAQVDPALLFDALVAIEQAYDRHDPDASARLERLIRHLRIALPRLRDAGATLGSEAELIASYLGLLGDLDGRPPAFECQLGSRGATALPPMLLLPLVQRALRLGHPGRCWLAAEGRRVVLGFDEEGLCSEDADLASLRERLAVLGATLECTAAPGRTEFKLELTP</sequence>
<keyword evidence="1" id="KW-0812">Transmembrane</keyword>
<dbReference type="PANTHER" id="PTHR34220">
    <property type="entry name" value="SENSOR HISTIDINE KINASE YPDA"/>
    <property type="match status" value="1"/>
</dbReference>
<dbReference type="InterPro" id="IPR010559">
    <property type="entry name" value="Sig_transdc_His_kin_internal"/>
</dbReference>
<dbReference type="RefSeq" id="WP_233391284.1">
    <property type="nucleotide sequence ID" value="NZ_JAJTWT010000003.1"/>
</dbReference>
<feature type="transmembrane region" description="Helical" evidence="1">
    <location>
        <begin position="66"/>
        <end position="87"/>
    </location>
</feature>
<evidence type="ECO:0000259" key="2">
    <source>
        <dbReference type="Pfam" id="PF06580"/>
    </source>
</evidence>
<comment type="caution">
    <text evidence="3">The sequence shown here is derived from an EMBL/GenBank/DDBJ whole genome shotgun (WGS) entry which is preliminary data.</text>
</comment>
<evidence type="ECO:0000313" key="3">
    <source>
        <dbReference type="EMBL" id="MCE4537391.1"/>
    </source>
</evidence>
<feature type="transmembrane region" description="Helical" evidence="1">
    <location>
        <begin position="154"/>
        <end position="172"/>
    </location>
</feature>
<evidence type="ECO:0000256" key="1">
    <source>
        <dbReference type="SAM" id="Phobius"/>
    </source>
</evidence>
<evidence type="ECO:0000313" key="4">
    <source>
        <dbReference type="Proteomes" id="UP001201463"/>
    </source>
</evidence>
<dbReference type="Proteomes" id="UP001201463">
    <property type="component" value="Unassembled WGS sequence"/>
</dbReference>
<dbReference type="Pfam" id="PF06580">
    <property type="entry name" value="His_kinase"/>
    <property type="match status" value="1"/>
</dbReference>
<name>A0ABS8XEY7_9BURK</name>
<keyword evidence="3" id="KW-0418">Kinase</keyword>
<keyword evidence="1" id="KW-0472">Membrane</keyword>
<dbReference type="PANTHER" id="PTHR34220:SF9">
    <property type="entry name" value="SIGNAL TRANSDUCTION HISTIDINE KINASE INTERNAL REGION DOMAIN-CONTAINING PROTEIN"/>
    <property type="match status" value="1"/>
</dbReference>
<feature type="transmembrane region" description="Helical" evidence="1">
    <location>
        <begin position="99"/>
        <end position="120"/>
    </location>
</feature>
<keyword evidence="3" id="KW-0808">Transferase</keyword>
<feature type="transmembrane region" description="Helical" evidence="1">
    <location>
        <begin position="32"/>
        <end position="54"/>
    </location>
</feature>
<dbReference type="EMBL" id="JAJTWT010000003">
    <property type="protein sequence ID" value="MCE4537391.1"/>
    <property type="molecule type" value="Genomic_DNA"/>
</dbReference>
<dbReference type="GO" id="GO:0016301">
    <property type="term" value="F:kinase activity"/>
    <property type="evidence" value="ECO:0007669"/>
    <property type="project" value="UniProtKB-KW"/>
</dbReference>
<proteinExistence type="predicted"/>
<keyword evidence="4" id="KW-1185">Reference proteome</keyword>
<protein>
    <submittedName>
        <fullName evidence="3">Histidine kinase</fullName>
    </submittedName>
</protein>
<feature type="domain" description="Signal transduction histidine kinase internal region" evidence="2">
    <location>
        <begin position="197"/>
        <end position="267"/>
    </location>
</feature>
<reference evidence="3 4" key="1">
    <citation type="submission" date="2021-12" db="EMBL/GenBank/DDBJ databases">
        <title>Genome seq of p7.</title>
        <authorList>
            <person name="Seo T."/>
        </authorList>
    </citation>
    <scope>NUCLEOTIDE SEQUENCE [LARGE SCALE GENOMIC DNA]</scope>
    <source>
        <strain evidence="3 4">P7</strain>
    </source>
</reference>
<organism evidence="3 4">
    <name type="scientific">Pelomonas caseinilytica</name>
    <dbReference type="NCBI Taxonomy" id="2906763"/>
    <lineage>
        <taxon>Bacteria</taxon>
        <taxon>Pseudomonadati</taxon>
        <taxon>Pseudomonadota</taxon>
        <taxon>Betaproteobacteria</taxon>
        <taxon>Burkholderiales</taxon>
        <taxon>Sphaerotilaceae</taxon>
        <taxon>Roseateles</taxon>
    </lineage>
</organism>
<dbReference type="InterPro" id="IPR050640">
    <property type="entry name" value="Bact_2-comp_sensor_kinase"/>
</dbReference>
<gene>
    <name evidence="3" type="ORF">LXT12_09025</name>
</gene>